<dbReference type="EMBL" id="JAAOIC020000016">
    <property type="protein sequence ID" value="KAG8041512.1"/>
    <property type="molecule type" value="Genomic_DNA"/>
</dbReference>
<accession>A0A8J5R7S0</accession>
<dbReference type="GO" id="GO:0004222">
    <property type="term" value="F:metalloendopeptidase activity"/>
    <property type="evidence" value="ECO:0007669"/>
    <property type="project" value="InterPro"/>
</dbReference>
<evidence type="ECO:0000256" key="2">
    <source>
        <dbReference type="ARBA" id="ARBA00007357"/>
    </source>
</evidence>
<dbReference type="GO" id="GO:0005886">
    <property type="term" value="C:plasma membrane"/>
    <property type="evidence" value="ECO:0007669"/>
    <property type="project" value="UniProtKB-SubCell"/>
</dbReference>
<dbReference type="InterPro" id="IPR000718">
    <property type="entry name" value="Peptidase_M13"/>
</dbReference>
<dbReference type="Proteomes" id="UP000729913">
    <property type="component" value="Unassembled WGS sequence"/>
</dbReference>
<dbReference type="PANTHER" id="PTHR11733:SF224">
    <property type="entry name" value="NEPRILYSIN-2"/>
    <property type="match status" value="1"/>
</dbReference>
<dbReference type="AlphaFoldDB" id="A0A8J5R7S0"/>
<evidence type="ECO:0000313" key="5">
    <source>
        <dbReference type="Proteomes" id="UP000729913"/>
    </source>
</evidence>
<keyword evidence="5" id="KW-1185">Reference proteome</keyword>
<dbReference type="PROSITE" id="PS51885">
    <property type="entry name" value="NEPRILYSIN"/>
    <property type="match status" value="1"/>
</dbReference>
<evidence type="ECO:0000256" key="1">
    <source>
        <dbReference type="ARBA" id="ARBA00004401"/>
    </source>
</evidence>
<reference evidence="4" key="2">
    <citation type="submission" date="2021-04" db="EMBL/GenBank/DDBJ databases">
        <title>Genome-wide patterns of bracovirus chromosomal integration into multiple host tissues during parasitism.</title>
        <authorList>
            <person name="Chebbi M.A.C."/>
        </authorList>
    </citation>
    <scope>NUCLEOTIDE SEQUENCE</scope>
    <source>
        <tissue evidence="4">Whole body</tissue>
    </source>
</reference>
<reference evidence="4" key="1">
    <citation type="submission" date="2020-03" db="EMBL/GenBank/DDBJ databases">
        <authorList>
            <person name="Chebbi M.A."/>
            <person name="Drezen J.M."/>
        </authorList>
    </citation>
    <scope>NUCLEOTIDE SEQUENCE</scope>
    <source>
        <tissue evidence="4">Whole body</tissue>
    </source>
</reference>
<feature type="domain" description="Peptidase M13 N-terminal" evidence="3">
    <location>
        <begin position="17"/>
        <end position="131"/>
    </location>
</feature>
<feature type="domain" description="Peptidase M13 N-terminal" evidence="3">
    <location>
        <begin position="143"/>
        <end position="368"/>
    </location>
</feature>
<dbReference type="PANTHER" id="PTHR11733">
    <property type="entry name" value="ZINC METALLOPROTEASE FAMILY M13 NEPRILYSIN-RELATED"/>
    <property type="match status" value="1"/>
</dbReference>
<comment type="similarity">
    <text evidence="2">Belongs to the peptidase M13 family.</text>
</comment>
<comment type="caution">
    <text evidence="4">The sequence shown here is derived from an EMBL/GenBank/DDBJ whole genome shotgun (WGS) entry which is preliminary data.</text>
</comment>
<proteinExistence type="inferred from homology"/>
<gene>
    <name evidence="4" type="ORF">G9C98_002805</name>
</gene>
<dbReference type="OrthoDB" id="7683024at2759"/>
<evidence type="ECO:0000313" key="4">
    <source>
        <dbReference type="EMBL" id="KAG8041512.1"/>
    </source>
</evidence>
<sequence>MEYGLYMLKNMNKSVDPCDNFYEFACGNFDDPNSPAKKNRYYDKATDEMVQRLKSLLTNSRRSFKFEPFKFISDYYYSCENINNYHQYIDEDDTEFLNEIILKLGGWPVIQGDNWNETDFNWIKIVDEAMNILGPPKKNLEGEKSNAYFDFMSDVAIFLGADKDQAEELKLSFKFENDVQKIYNESKRIDGENSEPVKMSVKEMIEKWTSTDWIKYLNSVIKPSFYFTNETIVHILYPSFITNFEKMMNETPNRVLANYAIWTVIESVIPYINSKTLWNYRKIYMKIEDSFYSTSDSKFDCMALVKTELGMLLHAYYLREYPVDERTRSEVHAIYSNVQNKFIEILNSSKWLDSNAKTEIIDKITSIKTV</sequence>
<comment type="subcellular location">
    <subcellularLocation>
        <location evidence="1">Cell membrane</location>
        <topology evidence="1">Single-pass type II membrane protein</topology>
    </subcellularLocation>
</comment>
<organism evidence="4 5">
    <name type="scientific">Cotesia typhae</name>
    <dbReference type="NCBI Taxonomy" id="2053667"/>
    <lineage>
        <taxon>Eukaryota</taxon>
        <taxon>Metazoa</taxon>
        <taxon>Ecdysozoa</taxon>
        <taxon>Arthropoda</taxon>
        <taxon>Hexapoda</taxon>
        <taxon>Insecta</taxon>
        <taxon>Pterygota</taxon>
        <taxon>Neoptera</taxon>
        <taxon>Endopterygota</taxon>
        <taxon>Hymenoptera</taxon>
        <taxon>Apocrita</taxon>
        <taxon>Ichneumonoidea</taxon>
        <taxon>Braconidae</taxon>
        <taxon>Microgastrinae</taxon>
        <taxon>Cotesia</taxon>
    </lineage>
</organism>
<dbReference type="InterPro" id="IPR008753">
    <property type="entry name" value="Peptidase_M13_N"/>
</dbReference>
<protein>
    <recommendedName>
        <fullName evidence="3">Peptidase M13 N-terminal domain-containing protein</fullName>
    </recommendedName>
</protein>
<dbReference type="GO" id="GO:0016485">
    <property type="term" value="P:protein processing"/>
    <property type="evidence" value="ECO:0007669"/>
    <property type="project" value="TreeGrafter"/>
</dbReference>
<dbReference type="Pfam" id="PF05649">
    <property type="entry name" value="Peptidase_M13_N"/>
    <property type="match status" value="2"/>
</dbReference>
<name>A0A8J5R7S0_9HYME</name>
<evidence type="ECO:0000259" key="3">
    <source>
        <dbReference type="Pfam" id="PF05649"/>
    </source>
</evidence>